<reference evidence="3" key="1">
    <citation type="submission" date="2021-05" db="EMBL/GenBank/DDBJ databases">
        <authorList>
            <person name="Alioto T."/>
            <person name="Alioto T."/>
            <person name="Gomez Garrido J."/>
        </authorList>
    </citation>
    <scope>NUCLEOTIDE SEQUENCE</scope>
</reference>
<evidence type="ECO:0000313" key="3">
    <source>
        <dbReference type="EMBL" id="CAG6730241.1"/>
    </source>
</evidence>
<feature type="signal peptide" evidence="2">
    <location>
        <begin position="1"/>
        <end position="18"/>
    </location>
</feature>
<evidence type="ECO:0000256" key="2">
    <source>
        <dbReference type="SAM" id="SignalP"/>
    </source>
</evidence>
<evidence type="ECO:0000256" key="1">
    <source>
        <dbReference type="SAM" id="MobiDB-lite"/>
    </source>
</evidence>
<proteinExistence type="predicted"/>
<keyword evidence="2" id="KW-0732">Signal</keyword>
<dbReference type="EMBL" id="HBUF01381031">
    <property type="protein sequence ID" value="CAG6730241.1"/>
    <property type="molecule type" value="Transcribed_RNA"/>
</dbReference>
<dbReference type="AlphaFoldDB" id="A0A8D9DUX0"/>
<feature type="compositionally biased region" description="Polar residues" evidence="1">
    <location>
        <begin position="39"/>
        <end position="49"/>
    </location>
</feature>
<name>A0A8D9DUX0_9HEMI</name>
<organism evidence="3">
    <name type="scientific">Cacopsylla melanoneura</name>
    <dbReference type="NCBI Taxonomy" id="428564"/>
    <lineage>
        <taxon>Eukaryota</taxon>
        <taxon>Metazoa</taxon>
        <taxon>Ecdysozoa</taxon>
        <taxon>Arthropoda</taxon>
        <taxon>Hexapoda</taxon>
        <taxon>Insecta</taxon>
        <taxon>Pterygota</taxon>
        <taxon>Neoptera</taxon>
        <taxon>Paraneoptera</taxon>
        <taxon>Hemiptera</taxon>
        <taxon>Sternorrhyncha</taxon>
        <taxon>Psylloidea</taxon>
        <taxon>Psyllidae</taxon>
        <taxon>Psyllinae</taxon>
        <taxon>Cacopsylla</taxon>
    </lineage>
</organism>
<accession>A0A8D9DUX0</accession>
<feature type="region of interest" description="Disordered" evidence="1">
    <location>
        <begin position="32"/>
        <end position="57"/>
    </location>
</feature>
<sequence length="109" mass="12208">MQVKVLFCISLILALVNGKPLCGLIKIPKTTDDAEDGVQKNSNGKSTLENGRHTPPKMLLQPNIPQDIYFPPFSPETKRRLAEYPPDREVQIRPVLFPTANVKAVGWKE</sequence>
<protein>
    <submittedName>
        <fullName evidence="3">Uncharacterized protein</fullName>
    </submittedName>
</protein>
<feature type="chain" id="PRO_5033999668" evidence="2">
    <location>
        <begin position="19"/>
        <end position="109"/>
    </location>
</feature>